<dbReference type="SUPFAM" id="SSF56112">
    <property type="entry name" value="Protein kinase-like (PK-like)"/>
    <property type="match status" value="1"/>
</dbReference>
<evidence type="ECO:0000256" key="9">
    <source>
        <dbReference type="RuleBase" id="RU368052"/>
    </source>
</evidence>
<dbReference type="GO" id="GO:0005737">
    <property type="term" value="C:cytoplasm"/>
    <property type="evidence" value="ECO:0007669"/>
    <property type="project" value="UniProtKB-SubCell"/>
</dbReference>
<evidence type="ECO:0000313" key="11">
    <source>
        <dbReference type="EMBL" id="CEF70015.1"/>
    </source>
</evidence>
<dbReference type="GeneID" id="36382386"/>
<organism evidence="11">
    <name type="scientific">Strongyloides ratti</name>
    <name type="common">Parasitic roundworm</name>
    <dbReference type="NCBI Taxonomy" id="34506"/>
    <lineage>
        <taxon>Eukaryota</taxon>
        <taxon>Metazoa</taxon>
        <taxon>Ecdysozoa</taxon>
        <taxon>Nematoda</taxon>
        <taxon>Chromadorea</taxon>
        <taxon>Rhabditida</taxon>
        <taxon>Tylenchina</taxon>
        <taxon>Panagrolaimomorpha</taxon>
        <taxon>Strongyloidoidea</taxon>
        <taxon>Strongyloididae</taxon>
        <taxon>Strongyloides</taxon>
    </lineage>
</organism>
<dbReference type="Gene3D" id="3.30.200.20">
    <property type="entry name" value="Phosphorylase Kinase, domain 1"/>
    <property type="match status" value="1"/>
</dbReference>
<dbReference type="GO" id="GO:0004707">
    <property type="term" value="F:MAP kinase activity"/>
    <property type="evidence" value="ECO:0007669"/>
    <property type="project" value="UniProtKB-UniRule"/>
</dbReference>
<dbReference type="WBParaSite" id="SRAE_2000465700.1">
    <property type="protein sequence ID" value="SRAE_2000465700.1"/>
    <property type="gene ID" value="WBGene00264893"/>
</dbReference>
<dbReference type="InterPro" id="IPR008351">
    <property type="entry name" value="MAPK_JNK"/>
</dbReference>
<dbReference type="OMA" id="RVIMSLM"/>
<dbReference type="EC" id="2.7.11.24" evidence="9"/>
<comment type="catalytic activity">
    <reaction evidence="7">
        <text>L-threonyl-[protein] + ATP = O-phospho-L-threonyl-[protein] + ADP + H(+)</text>
        <dbReference type="Rhea" id="RHEA:46608"/>
        <dbReference type="Rhea" id="RHEA-COMP:11060"/>
        <dbReference type="Rhea" id="RHEA-COMP:11605"/>
        <dbReference type="ChEBI" id="CHEBI:15378"/>
        <dbReference type="ChEBI" id="CHEBI:30013"/>
        <dbReference type="ChEBI" id="CHEBI:30616"/>
        <dbReference type="ChEBI" id="CHEBI:61977"/>
        <dbReference type="ChEBI" id="CHEBI:456216"/>
        <dbReference type="EC" id="2.7.11.24"/>
    </reaction>
</comment>
<evidence type="ECO:0000256" key="8">
    <source>
        <dbReference type="ARBA" id="ARBA00048312"/>
    </source>
</evidence>
<comment type="function">
    <text evidence="9">Responds to activation by environmental stress and pro-inflammatory cytokines by phosphorylating a number of transcription factors, and thus regulates transcriptional activity.</text>
</comment>
<dbReference type="AlphaFoldDB" id="A0A090N039"/>
<dbReference type="SMART" id="SM00220">
    <property type="entry name" value="S_TKc"/>
    <property type="match status" value="1"/>
</dbReference>
<dbReference type="EMBL" id="LN609529">
    <property type="protein sequence ID" value="CEF70015.1"/>
    <property type="molecule type" value="Genomic_DNA"/>
</dbReference>
<dbReference type="Pfam" id="PF00069">
    <property type="entry name" value="Pkinase"/>
    <property type="match status" value="1"/>
</dbReference>
<dbReference type="PANTHER" id="PTHR24055">
    <property type="entry name" value="MITOGEN-ACTIVATED PROTEIN KINASE"/>
    <property type="match status" value="1"/>
</dbReference>
<dbReference type="InterPro" id="IPR003527">
    <property type="entry name" value="MAP_kinase_CS"/>
</dbReference>
<dbReference type="PROSITE" id="PS50011">
    <property type="entry name" value="PROTEIN_KINASE_DOM"/>
    <property type="match status" value="1"/>
</dbReference>
<dbReference type="PROSITE" id="PS01351">
    <property type="entry name" value="MAPK"/>
    <property type="match status" value="1"/>
</dbReference>
<evidence type="ECO:0000256" key="6">
    <source>
        <dbReference type="ARBA" id="ARBA00022840"/>
    </source>
</evidence>
<evidence type="ECO:0000313" key="13">
    <source>
        <dbReference type="WBParaSite" id="SRAE_2000465700.1"/>
    </source>
</evidence>
<dbReference type="GO" id="GO:0005524">
    <property type="term" value="F:ATP binding"/>
    <property type="evidence" value="ECO:0007669"/>
    <property type="project" value="UniProtKB-UniRule"/>
</dbReference>
<evidence type="ECO:0000259" key="10">
    <source>
        <dbReference type="PROSITE" id="PS50011"/>
    </source>
</evidence>
<comment type="similarity">
    <text evidence="9">Belongs to the protein kinase superfamily. CMGC Ser/Thr protein kinase family. MAP kinase subfamily.</text>
</comment>
<keyword evidence="4 9" id="KW-0547">Nucleotide-binding</keyword>
<keyword evidence="6 9" id="KW-0067">ATP-binding</keyword>
<dbReference type="InterPro" id="IPR011009">
    <property type="entry name" value="Kinase-like_dom_sf"/>
</dbReference>
<name>A0A090N039_STRRB</name>
<dbReference type="CTD" id="36382386"/>
<reference evidence="11 12" key="1">
    <citation type="submission" date="2014-09" db="EMBL/GenBank/DDBJ databases">
        <authorList>
            <person name="Martin A.A."/>
        </authorList>
    </citation>
    <scope>NUCLEOTIDE SEQUENCE</scope>
    <source>
        <strain evidence="12">ED321</strain>
        <strain evidence="11">ED321 Heterogonic</strain>
    </source>
</reference>
<keyword evidence="3 9" id="KW-0808">Transferase</keyword>
<dbReference type="WormBase" id="SRAE_2000465700">
    <property type="protein sequence ID" value="SRP12334"/>
    <property type="gene ID" value="WBGene00264893"/>
</dbReference>
<dbReference type="GO" id="GO:0106310">
    <property type="term" value="F:protein serine kinase activity"/>
    <property type="evidence" value="ECO:0007669"/>
    <property type="project" value="UniProtKB-UniRule"/>
</dbReference>
<keyword evidence="5 9" id="KW-0418">Kinase</keyword>
<evidence type="ECO:0000256" key="5">
    <source>
        <dbReference type="ARBA" id="ARBA00022777"/>
    </source>
</evidence>
<evidence type="ECO:0000313" key="12">
    <source>
        <dbReference type="Proteomes" id="UP000035682"/>
    </source>
</evidence>
<accession>A0A090N039</accession>
<keyword evidence="9" id="KW-0460">Magnesium</keyword>
<comment type="catalytic activity">
    <reaction evidence="8">
        <text>L-seryl-[protein] + ATP = O-phospho-L-seryl-[protein] + ADP + H(+)</text>
        <dbReference type="Rhea" id="RHEA:17989"/>
        <dbReference type="Rhea" id="RHEA-COMP:9863"/>
        <dbReference type="Rhea" id="RHEA-COMP:11604"/>
        <dbReference type="ChEBI" id="CHEBI:15378"/>
        <dbReference type="ChEBI" id="CHEBI:29999"/>
        <dbReference type="ChEBI" id="CHEBI:30616"/>
        <dbReference type="ChEBI" id="CHEBI:83421"/>
        <dbReference type="ChEBI" id="CHEBI:456216"/>
        <dbReference type="EC" id="2.7.11.24"/>
    </reaction>
</comment>
<dbReference type="InterPro" id="IPR050117">
    <property type="entry name" value="MAPK"/>
</dbReference>
<keyword evidence="2 9" id="KW-0597">Phosphoprotein</keyword>
<dbReference type="PRINTS" id="PR01772">
    <property type="entry name" value="JNKMAPKINASE"/>
</dbReference>
<reference evidence="13" key="2">
    <citation type="submission" date="2020-12" db="UniProtKB">
        <authorList>
            <consortium name="WormBaseParasite"/>
        </authorList>
    </citation>
    <scope>IDENTIFICATION</scope>
</reference>
<dbReference type="STRING" id="34506.A0A090N039"/>
<proteinExistence type="inferred from homology"/>
<keyword evidence="12" id="KW-1185">Reference proteome</keyword>
<dbReference type="Proteomes" id="UP000035682">
    <property type="component" value="Unplaced"/>
</dbReference>
<sequence length="380" mass="44312">MLLNQLSGYYDITINTKYNLTLPTRYVIVQTIGSGAQGVVFSAFDLITLKYVVIKKLDKPFLNEFNAKRAFREVCLLSGIKHSMIIPMYSMFTPQQTPDSLKDIYFVMEKMDGTIDKCYDKLLDHTRISFLTYQILCALKHLHASGVIHRDLKPHNIGLNDDCTVKLLDFGLSRYIENQIYLTKNVVTLFYRAPEILLSLNYNEKIDVWSVGCIMAELITGKIFFKARDELSLWNNIIEKLGYPNDNFLNTLPSILKDYMKKNLKFKSIDFEKHFPESLFDNTSPDNQPIPTDLNSNNCRDVLKKMLTIDPNERISVDEALNHPYLRIWIEERELSSGQPEVYNPNIENTIFSIKKWKQLIFYKIKNYENTNNIFLKLHN</sequence>
<dbReference type="InterPro" id="IPR000719">
    <property type="entry name" value="Prot_kinase_dom"/>
</dbReference>
<evidence type="ECO:0000256" key="7">
    <source>
        <dbReference type="ARBA" id="ARBA00047592"/>
    </source>
</evidence>
<comment type="subcellular location">
    <subcellularLocation>
        <location evidence="9">Cytoplasm</location>
    </subcellularLocation>
</comment>
<evidence type="ECO:0000256" key="1">
    <source>
        <dbReference type="ARBA" id="ARBA00022527"/>
    </source>
</evidence>
<dbReference type="FunFam" id="1.10.510.10:FF:000624">
    <property type="entry name" value="Mitogen-activated protein kinase"/>
    <property type="match status" value="1"/>
</dbReference>
<gene>
    <name evidence="11 13 14" type="ORF">SRAE_2000465700</name>
</gene>
<dbReference type="OrthoDB" id="192887at2759"/>
<evidence type="ECO:0000313" key="14">
    <source>
        <dbReference type="WormBase" id="SRAE_2000465700"/>
    </source>
</evidence>
<comment type="cofactor">
    <cofactor evidence="9">
        <name>Mg(2+)</name>
        <dbReference type="ChEBI" id="CHEBI:18420"/>
    </cofactor>
</comment>
<evidence type="ECO:0000256" key="2">
    <source>
        <dbReference type="ARBA" id="ARBA00022553"/>
    </source>
</evidence>
<feature type="domain" description="Protein kinase" evidence="10">
    <location>
        <begin position="26"/>
        <end position="326"/>
    </location>
</feature>
<protein>
    <recommendedName>
        <fullName evidence="9">Stress-activated protein kinase JNK</fullName>
        <ecNumber evidence="9">2.7.11.24</ecNumber>
    </recommendedName>
</protein>
<evidence type="ECO:0000256" key="4">
    <source>
        <dbReference type="ARBA" id="ARBA00022741"/>
    </source>
</evidence>
<evidence type="ECO:0000256" key="3">
    <source>
        <dbReference type="ARBA" id="ARBA00022679"/>
    </source>
</evidence>
<dbReference type="Gene3D" id="1.10.510.10">
    <property type="entry name" value="Transferase(Phosphotransferase) domain 1"/>
    <property type="match status" value="1"/>
</dbReference>
<keyword evidence="1 9" id="KW-0723">Serine/threonine-protein kinase</keyword>
<dbReference type="RefSeq" id="XP_024509214.1">
    <property type="nucleotide sequence ID" value="XM_024643556.1"/>
</dbReference>